<feature type="region of interest" description="Disordered" evidence="1">
    <location>
        <begin position="211"/>
        <end position="250"/>
    </location>
</feature>
<keyword evidence="3" id="KW-1185">Reference proteome</keyword>
<name>A0A9P5VMN5_9FUNG</name>
<evidence type="ECO:0000313" key="3">
    <source>
        <dbReference type="Proteomes" id="UP000696485"/>
    </source>
</evidence>
<comment type="caution">
    <text evidence="2">The sequence shown here is derived from an EMBL/GenBank/DDBJ whole genome shotgun (WGS) entry which is preliminary data.</text>
</comment>
<feature type="region of interest" description="Disordered" evidence="1">
    <location>
        <begin position="77"/>
        <end position="169"/>
    </location>
</feature>
<dbReference type="AlphaFoldDB" id="A0A9P5VMN5"/>
<feature type="compositionally biased region" description="Polar residues" evidence="1">
    <location>
        <begin position="1"/>
        <end position="17"/>
    </location>
</feature>
<accession>A0A9P5VMN5</accession>
<sequence>MPQLLESTRNYLRSSTKIGRRLSHRDQSSGSETNLPPSITGTHPSPTSSGVEAPPRSSTQSRLSALFTFDNLSKRNTVTSSETHSGVLAKVGLEGQERPSEDKKRKKASRRSTSRQSDNPPLGKKSKGTDLPLLVIQAEQQQQQKQKPHKQSTHEEVPRGRSPTLSMSDTLHTVASSYDTRPSDYSSMTQYDAHIWRRNLLEESIMHSLRLGRGEPRSSSRHRSRSRSVKRGTTRARMSRDTSGIYNDLPPCPIDDGVQIKSRTLQLVPNSPYQLMYLNPSTSTTNITQSFASFTLELDEHHVPHVMASSVVPNLFRIKGPSPSRGRKESNTRPTGGHGPSPRVLNGKVPHMDKDKIYEVSKENQDPRVFVAA</sequence>
<gene>
    <name evidence="2" type="ORF">BG006_003905</name>
</gene>
<feature type="compositionally biased region" description="Polar residues" evidence="1">
    <location>
        <begin position="28"/>
        <end position="61"/>
    </location>
</feature>
<feature type="compositionally biased region" description="Basic residues" evidence="1">
    <location>
        <begin position="104"/>
        <end position="113"/>
    </location>
</feature>
<dbReference type="Proteomes" id="UP000696485">
    <property type="component" value="Unassembled WGS sequence"/>
</dbReference>
<reference evidence="2" key="1">
    <citation type="journal article" date="2020" name="Fungal Divers.">
        <title>Resolving the Mortierellaceae phylogeny through synthesis of multi-gene phylogenetics and phylogenomics.</title>
        <authorList>
            <person name="Vandepol N."/>
            <person name="Liber J."/>
            <person name="Desiro A."/>
            <person name="Na H."/>
            <person name="Kennedy M."/>
            <person name="Barry K."/>
            <person name="Grigoriev I.V."/>
            <person name="Miller A.N."/>
            <person name="O'Donnell K."/>
            <person name="Stajich J.E."/>
            <person name="Bonito G."/>
        </authorList>
    </citation>
    <scope>NUCLEOTIDE SEQUENCE</scope>
    <source>
        <strain evidence="2">NVP1</strain>
    </source>
</reference>
<protein>
    <submittedName>
        <fullName evidence="2">Uncharacterized protein</fullName>
    </submittedName>
</protein>
<feature type="region of interest" description="Disordered" evidence="1">
    <location>
        <begin position="317"/>
        <end position="373"/>
    </location>
</feature>
<feature type="region of interest" description="Disordered" evidence="1">
    <location>
        <begin position="1"/>
        <end position="61"/>
    </location>
</feature>
<evidence type="ECO:0000256" key="1">
    <source>
        <dbReference type="SAM" id="MobiDB-lite"/>
    </source>
</evidence>
<evidence type="ECO:0000313" key="2">
    <source>
        <dbReference type="EMBL" id="KAF9333205.1"/>
    </source>
</evidence>
<proteinExistence type="predicted"/>
<feature type="compositionally biased region" description="Basic and acidic residues" evidence="1">
    <location>
        <begin position="350"/>
        <end position="366"/>
    </location>
</feature>
<dbReference type="EMBL" id="JAAAUY010000216">
    <property type="protein sequence ID" value="KAF9333205.1"/>
    <property type="molecule type" value="Genomic_DNA"/>
</dbReference>
<feature type="compositionally biased region" description="Basic residues" evidence="1">
    <location>
        <begin position="219"/>
        <end position="234"/>
    </location>
</feature>
<organism evidence="2 3">
    <name type="scientific">Podila minutissima</name>
    <dbReference type="NCBI Taxonomy" id="64525"/>
    <lineage>
        <taxon>Eukaryota</taxon>
        <taxon>Fungi</taxon>
        <taxon>Fungi incertae sedis</taxon>
        <taxon>Mucoromycota</taxon>
        <taxon>Mortierellomycotina</taxon>
        <taxon>Mortierellomycetes</taxon>
        <taxon>Mortierellales</taxon>
        <taxon>Mortierellaceae</taxon>
        <taxon>Podila</taxon>
    </lineage>
</organism>